<dbReference type="PANTHER" id="PTHR22753">
    <property type="entry name" value="TRANSMEMBRANE PROTEIN 68"/>
    <property type="match status" value="1"/>
</dbReference>
<protein>
    <submittedName>
        <fullName evidence="2">Phospholipid/glycerol acyltransferase</fullName>
    </submittedName>
</protein>
<dbReference type="PIRSF" id="PIRSF016753">
    <property type="entry name" value="P_lipid/glycerol_ac_tran_prd"/>
    <property type="match status" value="1"/>
</dbReference>
<dbReference type="SUPFAM" id="SSF69593">
    <property type="entry name" value="Glycerol-3-phosphate (1)-acyltransferase"/>
    <property type="match status" value="1"/>
</dbReference>
<organism evidence="2">
    <name type="scientific">Mycobacterium sp. (strain JLS)</name>
    <dbReference type="NCBI Taxonomy" id="164757"/>
    <lineage>
        <taxon>Bacteria</taxon>
        <taxon>Bacillati</taxon>
        <taxon>Actinomycetota</taxon>
        <taxon>Actinomycetes</taxon>
        <taxon>Mycobacteriales</taxon>
        <taxon>Mycobacteriaceae</taxon>
        <taxon>Mycobacterium</taxon>
    </lineage>
</organism>
<evidence type="ECO:0000259" key="1">
    <source>
        <dbReference type="SMART" id="SM00563"/>
    </source>
</evidence>
<sequence length="268" mass="29085">MNRSDTAPSMVTKWDPGLTERLMGLIRPVVKGWHRAEVRGLDQFPAGGALVVANHSGGLFAMDVPVFATDFYAKFGYDRPVYTLSHDILFAGPTGDLFKRTGFIPASHENADKALRAGGVVVVFPGGDYDVYRPTASENTIDFGGRTGYVRAALNAGVPIVPSVSIGGQENQLFLSRGEWLAKAVRLDKLLRVKILPISFGFPFGFSAVLPVNLPLPTKIVTQVLTPIDITAEFGEDPNVDEVDAHVRQVMQRALDELAAERRLPVIG</sequence>
<dbReference type="GO" id="GO:0016020">
    <property type="term" value="C:membrane"/>
    <property type="evidence" value="ECO:0007669"/>
    <property type="project" value="TreeGrafter"/>
</dbReference>
<evidence type="ECO:0000313" key="2">
    <source>
        <dbReference type="EMBL" id="ABN99898.1"/>
    </source>
</evidence>
<dbReference type="SMART" id="SM00563">
    <property type="entry name" value="PlsC"/>
    <property type="match status" value="1"/>
</dbReference>
<proteinExistence type="predicted"/>
<feature type="domain" description="Phospholipid/glycerol acyltransferase" evidence="1">
    <location>
        <begin position="49"/>
        <end position="168"/>
    </location>
</feature>
<dbReference type="InterPro" id="IPR002123">
    <property type="entry name" value="Plipid/glycerol_acylTrfase"/>
</dbReference>
<dbReference type="EMBL" id="CP000580">
    <property type="protein sequence ID" value="ABN99898.1"/>
    <property type="molecule type" value="Genomic_DNA"/>
</dbReference>
<dbReference type="KEGG" id="mjl:Mjls_4126"/>
<dbReference type="Pfam" id="PF01553">
    <property type="entry name" value="Acyltransferase"/>
    <property type="match status" value="1"/>
</dbReference>
<keyword evidence="2" id="KW-0808">Transferase</keyword>
<dbReference type="GO" id="GO:0016746">
    <property type="term" value="F:acyltransferase activity"/>
    <property type="evidence" value="ECO:0007669"/>
    <property type="project" value="UniProtKB-KW"/>
</dbReference>
<gene>
    <name evidence="2" type="ordered locus">Mjls_4126</name>
</gene>
<reference evidence="2" key="1">
    <citation type="submission" date="2007-02" db="EMBL/GenBank/DDBJ databases">
        <title>Complete sequence of Mycobacterium sp. JLS.</title>
        <authorList>
            <consortium name="US DOE Joint Genome Institute"/>
            <person name="Copeland A."/>
            <person name="Lucas S."/>
            <person name="Lapidus A."/>
            <person name="Barry K."/>
            <person name="Detter J.C."/>
            <person name="Glavina del Rio T."/>
            <person name="Hammon N."/>
            <person name="Israni S."/>
            <person name="Dalin E."/>
            <person name="Tice H."/>
            <person name="Pitluck S."/>
            <person name="Chain P."/>
            <person name="Malfatti S."/>
            <person name="Shin M."/>
            <person name="Vergez L."/>
            <person name="Schmutz J."/>
            <person name="Larimer F."/>
            <person name="Land M."/>
            <person name="Hauser L."/>
            <person name="Kyrpides N."/>
            <person name="Mikhailova N."/>
            <person name="Miller C.D."/>
            <person name="Anderson A.J."/>
            <person name="Sims R.C."/>
            <person name="Richardson P."/>
        </authorList>
    </citation>
    <scope>NUCLEOTIDE SEQUENCE [LARGE SCALE GENOMIC DNA]</scope>
    <source>
        <strain evidence="2">JLS</strain>
    </source>
</reference>
<accession>A0A5Q5CKS7</accession>
<name>A0A5Q5CKS7_MYCSJ</name>
<dbReference type="InterPro" id="IPR016676">
    <property type="entry name" value="P_lipid/glycerol_AcTrfase_prd"/>
</dbReference>
<dbReference type="PANTHER" id="PTHR22753:SF14">
    <property type="entry name" value="MONOACYLGLYCEROL_DIACYLGLYCEROL O-ACYLTRANSFERASE"/>
    <property type="match status" value="1"/>
</dbReference>
<keyword evidence="2" id="KW-0012">Acyltransferase</keyword>
<dbReference type="AlphaFoldDB" id="A0A5Q5CKS7"/>